<protein>
    <recommendedName>
        <fullName evidence="4">DNA (cytosine-5-)-methyltransferase</fullName>
    </recommendedName>
</protein>
<keyword evidence="3" id="KW-1185">Reference proteome</keyword>
<dbReference type="Proteomes" id="UP001189429">
    <property type="component" value="Unassembled WGS sequence"/>
</dbReference>
<evidence type="ECO:0000256" key="1">
    <source>
        <dbReference type="SAM" id="MobiDB-lite"/>
    </source>
</evidence>
<feature type="non-terminal residue" evidence="2">
    <location>
        <position position="1"/>
    </location>
</feature>
<feature type="compositionally biased region" description="Low complexity" evidence="1">
    <location>
        <begin position="211"/>
        <end position="223"/>
    </location>
</feature>
<feature type="region of interest" description="Disordered" evidence="1">
    <location>
        <begin position="485"/>
        <end position="511"/>
    </location>
</feature>
<proteinExistence type="predicted"/>
<name>A0ABN9YH18_9DINO</name>
<dbReference type="InterPro" id="IPR029063">
    <property type="entry name" value="SAM-dependent_MTases_sf"/>
</dbReference>
<gene>
    <name evidence="2" type="ORF">PCOR1329_LOCUS85775</name>
</gene>
<evidence type="ECO:0000313" key="2">
    <source>
        <dbReference type="EMBL" id="CAK0912159.1"/>
    </source>
</evidence>
<feature type="compositionally biased region" description="Pro residues" evidence="1">
    <location>
        <begin position="193"/>
        <end position="203"/>
    </location>
</feature>
<accession>A0ABN9YH18</accession>
<sequence>GRGWVARAGFEDLDGGDEDLWEALEAVVPAPEVDGPVPIDPLAEAQGECYCSTGSTAGGLEQCRFAWRARRVSSAVPLWRFAKAEFLVRDDGYWDWWASQPGQPSAVTERPLIHVCSGNPCSVVEGPGTCTELVHVADGEELGLTDLRALFVECQEARPEAAWPGACLGPLVAAAAPARPAAVAKATGRPPAAAGPPRAPPGAAPFDDLRSIGGSSRGPGSELAADEEAAAAGGLGGKLAGARVRLEEGKRAAEDVSLSGFPLGAEAAGKEPVKKRSLGDLLVELAAKLTRAASDAGPRGSGGPVPERAPPGAGLSGGTAELAQAVAKAIREGKEAPPGGSGGDGLGSLDPAAVPRDLATRRGGAAVDATGPIALWYLVTIYLPQHPVKEIGVQTHRVLRTLAEAVDLLMQGKVAHACDLIVQRLKALQVATTDGSWAAARWLVLIPPRNDPTAICSEEEELIRSIQLGGTRLDELSARLASARTPGWGGGPTGARPPLAPPSVGQGSAAPPPWKMSFAEMRKEFPKQPVETNTLHRLRAFKARAAGVAEPPLATALQCWADELSLGFGKSIVAVDLAAQLAAAVSEQAWLHLSVAALNYAFCGRSQEGWRHRLTLSKAQTRVCVHLKSRAAALAEDPLAMVVVPAIDESASGCESAYEGETGVKAPPCRLCELAPGLPTRECAATLDATDFVGAEVGAWLRRPELAPLDQSDWPDPSPRARVNVETEADWEELVLHLVSLSIFTTLAESELVRVRGEPVLIGLFAVEKKGTPAPGATRVTRLIPDMVPGNSLLKAHVGEAALLVASASWTAVAIPDGKLLLWSGDGQKGAFFVWRVSPAWHPYMAVGRPLAGELFGRSEPVVYVTSAVIAMGWSLAVPVFQHIHRRLCRLAPPFGAGLPLDGEWRRDCARPLVEAGSGQDAGWWQGYIDDFDAPEIVEEVLACKLVGAPSDLQLQVRASCERASASFSAEKAHCRQLRVKRMGADVDGVGGRLAVPASKALATAGLCMAAVPRRLVPRRVAMAALGMLARVLEFRRPLFGVLNSVWALAASSAQEAYLDAEMVEDLLMGVMVLPLAASSLRARIDGMVTSSDALEMGGGVCTSAGLREDVAAALQVPRTVPDQLGIGARLLDMAEDPARPWAAANPRVPARAVRGVLSVLLIGLFDGIGGLAVAFSRLPLRIAAYVAAETDAKARRVVRLRWPGVIGWGDVTRVGSETVRDLFEGFGGLVDPVAVAAGSPCHHLSRLDVGGRGLSSRESSLFHEVPRILALLAAVFRDKLVWFVENMASMSSVNVELISEALQVRPTLVCSSVFVPCRRPRLFWTSWGVTSSAPLRLTDRGVYDELVGPGVPLMDLAWEDEGGSWPGRPRYTSLATQGSNPQDAFDARAFLLGNSFSIHDVAWLRQQLLHRRGALDRELSIEEVSPVRECQATWDQAGAFVTEPGEPDTAEARQLVLHYLSRTEKGGSDVRLDCGVPYRPRGWPRTSLDPFVWKWRVVVSMARPGRNSTHINVRELQAATSAIRWRARKVVQHGSRFLHLVDSQVVAAIVTRGRSSSRKLQPILMRRMAVVVAADMYPLIGYVVSEDNPAWLGAQEARATRAARAAVHRRPVPVRRRGTRCQTLCSLTVSAETRRRYGRAPRALLARFGAEQAGADALRGDPEDADALVAEYLEDLWASGAGSAAASNTLAEVCFATPRLRRHPGPSGTLLRAWGQHGPAPRVLLLTTQAVAAMAGIACAAGAFDAAALTVSDIVDRDIVDELFAVRISSSKTTTGKDCAEAVVVRGRMAVALLRIAGRGLGAGARLSTARLCIEGAVASSVPASPGAGQPAPLREDCGSCSWPL</sequence>
<comment type="caution">
    <text evidence="2">The sequence shown here is derived from an EMBL/GenBank/DDBJ whole genome shotgun (WGS) entry which is preliminary data.</text>
</comment>
<feature type="region of interest" description="Disordered" evidence="1">
    <location>
        <begin position="333"/>
        <end position="352"/>
    </location>
</feature>
<dbReference type="SUPFAM" id="SSF53335">
    <property type="entry name" value="S-adenosyl-L-methionine-dependent methyltransferases"/>
    <property type="match status" value="1"/>
</dbReference>
<dbReference type="EMBL" id="CAUYUJ010022707">
    <property type="protein sequence ID" value="CAK0912159.1"/>
    <property type="molecule type" value="Genomic_DNA"/>
</dbReference>
<feature type="region of interest" description="Disordered" evidence="1">
    <location>
        <begin position="292"/>
        <end position="317"/>
    </location>
</feature>
<dbReference type="Gene3D" id="3.40.50.150">
    <property type="entry name" value="Vaccinia Virus protein VP39"/>
    <property type="match status" value="1"/>
</dbReference>
<evidence type="ECO:0000313" key="3">
    <source>
        <dbReference type="Proteomes" id="UP001189429"/>
    </source>
</evidence>
<organism evidence="2 3">
    <name type="scientific">Prorocentrum cordatum</name>
    <dbReference type="NCBI Taxonomy" id="2364126"/>
    <lineage>
        <taxon>Eukaryota</taxon>
        <taxon>Sar</taxon>
        <taxon>Alveolata</taxon>
        <taxon>Dinophyceae</taxon>
        <taxon>Prorocentrales</taxon>
        <taxon>Prorocentraceae</taxon>
        <taxon>Prorocentrum</taxon>
    </lineage>
</organism>
<evidence type="ECO:0008006" key="4">
    <source>
        <dbReference type="Google" id="ProtNLM"/>
    </source>
</evidence>
<feature type="region of interest" description="Disordered" evidence="1">
    <location>
        <begin position="186"/>
        <end position="224"/>
    </location>
</feature>
<reference evidence="2" key="1">
    <citation type="submission" date="2023-10" db="EMBL/GenBank/DDBJ databases">
        <authorList>
            <person name="Chen Y."/>
            <person name="Shah S."/>
            <person name="Dougan E. K."/>
            <person name="Thang M."/>
            <person name="Chan C."/>
        </authorList>
    </citation>
    <scope>NUCLEOTIDE SEQUENCE [LARGE SCALE GENOMIC DNA]</scope>
</reference>